<dbReference type="PRINTS" id="PR01038">
    <property type="entry name" value="TRNASYNTHARG"/>
</dbReference>
<dbReference type="SMART" id="SM00836">
    <property type="entry name" value="DALR_1"/>
    <property type="match status" value="1"/>
</dbReference>
<evidence type="ECO:0000313" key="15">
    <source>
        <dbReference type="Proteomes" id="UP001314205"/>
    </source>
</evidence>
<dbReference type="FunFam" id="1.10.730.10:FF:000006">
    <property type="entry name" value="Arginyl-tRNA synthetase 2, mitochondrial"/>
    <property type="match status" value="1"/>
</dbReference>
<dbReference type="PANTHER" id="PTHR11956:SF11">
    <property type="entry name" value="ARGININE--TRNA LIGASE, MITOCHONDRIAL-RELATED"/>
    <property type="match status" value="1"/>
</dbReference>
<reference evidence="14 15" key="1">
    <citation type="submission" date="2023-11" db="EMBL/GenBank/DDBJ databases">
        <authorList>
            <person name="Hedman E."/>
            <person name="Englund M."/>
            <person name="Stromberg M."/>
            <person name="Nyberg Akerstrom W."/>
            <person name="Nylinder S."/>
            <person name="Jareborg N."/>
            <person name="Kallberg Y."/>
            <person name="Kronander E."/>
        </authorList>
    </citation>
    <scope>NUCLEOTIDE SEQUENCE [LARGE SCALE GENOMIC DNA]</scope>
</reference>
<dbReference type="Proteomes" id="UP001314205">
    <property type="component" value="Unassembled WGS sequence"/>
</dbReference>
<dbReference type="InterPro" id="IPR014729">
    <property type="entry name" value="Rossmann-like_a/b/a_fold"/>
</dbReference>
<dbReference type="GO" id="GO:0006420">
    <property type="term" value="P:arginyl-tRNA aminoacylation"/>
    <property type="evidence" value="ECO:0007669"/>
    <property type="project" value="InterPro"/>
</dbReference>
<dbReference type="GO" id="GO:0004814">
    <property type="term" value="F:arginine-tRNA ligase activity"/>
    <property type="evidence" value="ECO:0007669"/>
    <property type="project" value="UniProtKB-EC"/>
</dbReference>
<evidence type="ECO:0000256" key="6">
    <source>
        <dbReference type="ARBA" id="ARBA00022917"/>
    </source>
</evidence>
<dbReference type="GO" id="GO:0005524">
    <property type="term" value="F:ATP binding"/>
    <property type="evidence" value="ECO:0007669"/>
    <property type="project" value="UniProtKB-KW"/>
</dbReference>
<keyword evidence="4 12" id="KW-0547">Nucleotide-binding</keyword>
<evidence type="ECO:0000256" key="12">
    <source>
        <dbReference type="RuleBase" id="RU363038"/>
    </source>
</evidence>
<dbReference type="Pfam" id="PF00750">
    <property type="entry name" value="tRNA-synt_1d"/>
    <property type="match status" value="1"/>
</dbReference>
<dbReference type="GO" id="GO:0005739">
    <property type="term" value="C:mitochondrion"/>
    <property type="evidence" value="ECO:0007669"/>
    <property type="project" value="TreeGrafter"/>
</dbReference>
<comment type="caution">
    <text evidence="14">The sequence shown here is derived from an EMBL/GenBank/DDBJ whole genome shotgun (WGS) entry which is preliminary data.</text>
</comment>
<name>A0AAV1K8A4_9NEOP</name>
<gene>
    <name evidence="14" type="ORF">PARMNEM_LOCUS188</name>
</gene>
<dbReference type="SUPFAM" id="SSF47323">
    <property type="entry name" value="Anticodon-binding domain of a subclass of class I aminoacyl-tRNA synthetases"/>
    <property type="match status" value="1"/>
</dbReference>
<evidence type="ECO:0000256" key="4">
    <source>
        <dbReference type="ARBA" id="ARBA00022741"/>
    </source>
</evidence>
<keyword evidence="3 12" id="KW-0436">Ligase</keyword>
<keyword evidence="5 12" id="KW-0067">ATP-binding</keyword>
<dbReference type="InterPro" id="IPR009080">
    <property type="entry name" value="tRNAsynth_Ia_anticodon-bd"/>
</dbReference>
<dbReference type="InterPro" id="IPR008909">
    <property type="entry name" value="DALR_anticod-bd"/>
</dbReference>
<protein>
    <recommendedName>
        <fullName evidence="9">Probable arginine--tRNA ligase, mitochondrial</fullName>
        <ecNumber evidence="2">6.1.1.19</ecNumber>
    </recommendedName>
    <alternativeName>
        <fullName evidence="8">Arginyl-tRNA synthetase</fullName>
    </alternativeName>
</protein>
<evidence type="ECO:0000256" key="10">
    <source>
        <dbReference type="ARBA" id="ARBA00049339"/>
    </source>
</evidence>
<dbReference type="NCBIfam" id="TIGR00456">
    <property type="entry name" value="argS"/>
    <property type="match status" value="1"/>
</dbReference>
<evidence type="ECO:0000256" key="8">
    <source>
        <dbReference type="ARBA" id="ARBA00033033"/>
    </source>
</evidence>
<evidence type="ECO:0000256" key="9">
    <source>
        <dbReference type="ARBA" id="ARBA00039495"/>
    </source>
</evidence>
<evidence type="ECO:0000256" key="7">
    <source>
        <dbReference type="ARBA" id="ARBA00023146"/>
    </source>
</evidence>
<dbReference type="SUPFAM" id="SSF52374">
    <property type="entry name" value="Nucleotidylyl transferase"/>
    <property type="match status" value="1"/>
</dbReference>
<dbReference type="EMBL" id="CAVLGL010000001">
    <property type="protein sequence ID" value="CAK1578049.1"/>
    <property type="molecule type" value="Genomic_DNA"/>
</dbReference>
<dbReference type="InterPro" id="IPR035684">
    <property type="entry name" value="ArgRS_core"/>
</dbReference>
<comment type="catalytic activity">
    <reaction evidence="10">
        <text>tRNA(Arg) + L-arginine + ATP = L-arginyl-tRNA(Arg) + AMP + diphosphate</text>
        <dbReference type="Rhea" id="RHEA:20301"/>
        <dbReference type="Rhea" id="RHEA-COMP:9658"/>
        <dbReference type="Rhea" id="RHEA-COMP:9673"/>
        <dbReference type="ChEBI" id="CHEBI:30616"/>
        <dbReference type="ChEBI" id="CHEBI:32682"/>
        <dbReference type="ChEBI" id="CHEBI:33019"/>
        <dbReference type="ChEBI" id="CHEBI:78442"/>
        <dbReference type="ChEBI" id="CHEBI:78513"/>
        <dbReference type="ChEBI" id="CHEBI:456215"/>
        <dbReference type="EC" id="6.1.1.19"/>
    </reaction>
</comment>
<dbReference type="FunFam" id="3.40.50.620:FF:000058">
    <property type="entry name" value="Mitochondrial arginyl-tRNA synthetase"/>
    <property type="match status" value="1"/>
</dbReference>
<comment type="similarity">
    <text evidence="1 12">Belongs to the class-I aminoacyl-tRNA synthetase family.</text>
</comment>
<dbReference type="AlphaFoldDB" id="A0AAV1K8A4"/>
<keyword evidence="15" id="KW-1185">Reference proteome</keyword>
<evidence type="ECO:0000313" key="14">
    <source>
        <dbReference type="EMBL" id="CAK1578049.1"/>
    </source>
</evidence>
<comment type="function">
    <text evidence="11">Catalyzes the attachment of arginine to tRNA(Arg) in a two-step reaction: arginine is first activated by ATP to form Arg-AMP and then transferred to the acceptor end of tRNA(Arg).</text>
</comment>
<dbReference type="Gene3D" id="1.10.730.10">
    <property type="entry name" value="Isoleucyl-tRNA Synthetase, Domain 1"/>
    <property type="match status" value="1"/>
</dbReference>
<feature type="domain" description="DALR anticodon binding" evidence="13">
    <location>
        <begin position="437"/>
        <end position="552"/>
    </location>
</feature>
<proteinExistence type="inferred from homology"/>
<dbReference type="GO" id="GO:0032543">
    <property type="term" value="P:mitochondrial translation"/>
    <property type="evidence" value="ECO:0007669"/>
    <property type="project" value="TreeGrafter"/>
</dbReference>
<evidence type="ECO:0000259" key="13">
    <source>
        <dbReference type="SMART" id="SM00836"/>
    </source>
</evidence>
<dbReference type="EC" id="6.1.1.19" evidence="2"/>
<dbReference type="InterPro" id="IPR001278">
    <property type="entry name" value="Arg-tRNA-ligase"/>
</dbReference>
<sequence>MNPKLKGMIFDKILHHNVTKNIIDNAKYFQFSYDHDTKLFIININYSKIREVESTEKSNNQIFCRQIKKIESQNFTVNRDIFIKEVLENFQCIKPKVNKKPKKILIDFSSPNIAKPFHAGHLRSTIIGNFIANINNFFHNDVVKINYLGDWGTQFGLLQYGLKSKHIDMKNFECENPIKKLYEIYVEANKMSAIDENVQKEARAYFTNIEQGKTSLDNWRRIREITVQELEKVYQRLGIQFDCYQWESEYNGNAIKGLLRLLEDNNVIVKDDQGKKVAKFRDRDVTVLKSDNSTLYLSRDIAALLDRYKKYNFDKMLYVVDNAQTDHFAALFDIVRQINKDCADGCEHIKFGRLKGMSTRSGSVVFLNDVLDEAKHIMQEKQATSKNTRNSAMNEETCDILGTTAVVINDLKQRRQKDYVFDWDKALQSDGDSGIKLQYLHCRLMSLEQNCGVGIPKVCAPEYLTEEVVGDVVAELARFEVVLNRAFLENEACIIVNYLFRLARHVNRMFNELNVKNEHSDLAAQRLLVFHTARYVVKTGLEILGIRPLNEM</sequence>
<accession>A0AAV1K8A4</accession>
<dbReference type="PANTHER" id="PTHR11956">
    <property type="entry name" value="ARGINYL-TRNA SYNTHETASE"/>
    <property type="match status" value="1"/>
</dbReference>
<evidence type="ECO:0000256" key="2">
    <source>
        <dbReference type="ARBA" id="ARBA00012837"/>
    </source>
</evidence>
<dbReference type="PROSITE" id="PS00178">
    <property type="entry name" value="AA_TRNA_LIGASE_I"/>
    <property type="match status" value="1"/>
</dbReference>
<dbReference type="Gene3D" id="3.40.50.620">
    <property type="entry name" value="HUPs"/>
    <property type="match status" value="1"/>
</dbReference>
<evidence type="ECO:0000256" key="3">
    <source>
        <dbReference type="ARBA" id="ARBA00022598"/>
    </source>
</evidence>
<keyword evidence="6 12" id="KW-0648">Protein biosynthesis</keyword>
<dbReference type="Pfam" id="PF05746">
    <property type="entry name" value="DALR_1"/>
    <property type="match status" value="1"/>
</dbReference>
<evidence type="ECO:0000256" key="1">
    <source>
        <dbReference type="ARBA" id="ARBA00005594"/>
    </source>
</evidence>
<evidence type="ECO:0000256" key="5">
    <source>
        <dbReference type="ARBA" id="ARBA00022840"/>
    </source>
</evidence>
<organism evidence="14 15">
    <name type="scientific">Parnassius mnemosyne</name>
    <name type="common">clouded apollo</name>
    <dbReference type="NCBI Taxonomy" id="213953"/>
    <lineage>
        <taxon>Eukaryota</taxon>
        <taxon>Metazoa</taxon>
        <taxon>Ecdysozoa</taxon>
        <taxon>Arthropoda</taxon>
        <taxon>Hexapoda</taxon>
        <taxon>Insecta</taxon>
        <taxon>Pterygota</taxon>
        <taxon>Neoptera</taxon>
        <taxon>Endopterygota</taxon>
        <taxon>Lepidoptera</taxon>
        <taxon>Glossata</taxon>
        <taxon>Ditrysia</taxon>
        <taxon>Papilionoidea</taxon>
        <taxon>Papilionidae</taxon>
        <taxon>Parnassiinae</taxon>
        <taxon>Parnassini</taxon>
        <taxon>Parnassius</taxon>
        <taxon>Driopa</taxon>
    </lineage>
</organism>
<evidence type="ECO:0000256" key="11">
    <source>
        <dbReference type="ARBA" id="ARBA00049595"/>
    </source>
</evidence>
<keyword evidence="7 12" id="KW-0030">Aminoacyl-tRNA synthetase</keyword>
<dbReference type="InterPro" id="IPR001412">
    <property type="entry name" value="aa-tRNA-synth_I_CS"/>
</dbReference>